<dbReference type="InterPro" id="IPR029208">
    <property type="entry name" value="COX14"/>
</dbReference>
<reference evidence="9" key="2">
    <citation type="submission" date="2025-04" db="UniProtKB">
        <authorList>
            <consortium name="RefSeq"/>
        </authorList>
    </citation>
    <scope>IDENTIFICATION</scope>
    <source>
        <strain evidence="9">Aabys</strain>
    </source>
</reference>
<reference evidence="7" key="1">
    <citation type="submission" date="2020-05" db="UniProtKB">
        <authorList>
            <consortium name="EnsemblMetazoa"/>
        </authorList>
    </citation>
    <scope>IDENTIFICATION</scope>
    <source>
        <strain evidence="7">Aabys</strain>
    </source>
</reference>
<feature type="compositionally biased region" description="Basic and acidic residues" evidence="5">
    <location>
        <begin position="63"/>
        <end position="73"/>
    </location>
</feature>
<dbReference type="eggNOG" id="ENOG502SCB0">
    <property type="taxonomic scope" value="Eukaryota"/>
</dbReference>
<protein>
    <submittedName>
        <fullName evidence="9">Uncharacterized protein LOC101901520</fullName>
    </submittedName>
</protein>
<dbReference type="AlphaFoldDB" id="A0A1I8M2U9"/>
<organism evidence="7">
    <name type="scientific">Musca domestica</name>
    <name type="common">House fly</name>
    <dbReference type="NCBI Taxonomy" id="7370"/>
    <lineage>
        <taxon>Eukaryota</taxon>
        <taxon>Metazoa</taxon>
        <taxon>Ecdysozoa</taxon>
        <taxon>Arthropoda</taxon>
        <taxon>Hexapoda</taxon>
        <taxon>Insecta</taxon>
        <taxon>Pterygota</taxon>
        <taxon>Neoptera</taxon>
        <taxon>Endopterygota</taxon>
        <taxon>Diptera</taxon>
        <taxon>Brachycera</taxon>
        <taxon>Muscomorpha</taxon>
        <taxon>Muscoidea</taxon>
        <taxon>Muscidae</taxon>
        <taxon>Musca</taxon>
    </lineage>
</organism>
<sequence>MQKKRIGGRGLLDKLHRGAVYACIGVTLYGTFLLGMRGWRYYTVVRPERQKQLLEEGASTRSDQQDTAKELKY</sequence>
<dbReference type="GeneID" id="101901520"/>
<evidence type="ECO:0000313" key="7">
    <source>
        <dbReference type="EnsemblMetazoa" id="MDOA000676-PA"/>
    </source>
</evidence>
<evidence type="ECO:0000256" key="3">
    <source>
        <dbReference type="ARBA" id="ARBA00022989"/>
    </source>
</evidence>
<feature type="region of interest" description="Disordered" evidence="5">
    <location>
        <begin position="54"/>
        <end position="73"/>
    </location>
</feature>
<accession>A0A1I8M2U9</accession>
<dbReference type="VEuPathDB" id="VectorBase:MDOMA2_002927"/>
<proteinExistence type="predicted"/>
<dbReference type="Proteomes" id="UP001652621">
    <property type="component" value="Unplaced"/>
</dbReference>
<dbReference type="RefSeq" id="XP_005180477.1">
    <property type="nucleotide sequence ID" value="XM_005180420.3"/>
</dbReference>
<dbReference type="GO" id="GO:0016020">
    <property type="term" value="C:membrane"/>
    <property type="evidence" value="ECO:0007669"/>
    <property type="project" value="UniProtKB-SubCell"/>
</dbReference>
<keyword evidence="4 6" id="KW-0472">Membrane</keyword>
<dbReference type="Pfam" id="PF14880">
    <property type="entry name" value="COX14"/>
    <property type="match status" value="1"/>
</dbReference>
<keyword evidence="2 6" id="KW-0812">Transmembrane</keyword>
<evidence type="ECO:0000313" key="8">
    <source>
        <dbReference type="Proteomes" id="UP001652621"/>
    </source>
</evidence>
<evidence type="ECO:0000256" key="2">
    <source>
        <dbReference type="ARBA" id="ARBA00022692"/>
    </source>
</evidence>
<keyword evidence="8" id="KW-1185">Reference proteome</keyword>
<evidence type="ECO:0000313" key="9">
    <source>
        <dbReference type="RefSeq" id="XP_005180477.1"/>
    </source>
</evidence>
<name>A0A1I8M2U9_MUSDO</name>
<dbReference type="VEuPathDB" id="VectorBase:MDOA000676"/>
<gene>
    <name evidence="7" type="primary">101901520</name>
    <name evidence="9" type="synonym">LOC101901520</name>
</gene>
<comment type="subcellular location">
    <subcellularLocation>
        <location evidence="1">Membrane</location>
        <topology evidence="1">Single-pass membrane protein</topology>
    </subcellularLocation>
</comment>
<evidence type="ECO:0000256" key="5">
    <source>
        <dbReference type="SAM" id="MobiDB-lite"/>
    </source>
</evidence>
<evidence type="ECO:0000256" key="1">
    <source>
        <dbReference type="ARBA" id="ARBA00004167"/>
    </source>
</evidence>
<dbReference type="OrthoDB" id="7961613at2759"/>
<evidence type="ECO:0000256" key="6">
    <source>
        <dbReference type="SAM" id="Phobius"/>
    </source>
</evidence>
<keyword evidence="3 6" id="KW-1133">Transmembrane helix</keyword>
<evidence type="ECO:0000256" key="4">
    <source>
        <dbReference type="ARBA" id="ARBA00023136"/>
    </source>
</evidence>
<feature type="transmembrane region" description="Helical" evidence="6">
    <location>
        <begin position="20"/>
        <end position="39"/>
    </location>
</feature>
<dbReference type="KEGG" id="mde:101901520"/>
<dbReference type="EnsemblMetazoa" id="MDOA000676-RA">
    <property type="protein sequence ID" value="MDOA000676-PA"/>
    <property type="gene ID" value="MDOA000676"/>
</dbReference>